<dbReference type="FunFam" id="1.20.58.670:FF:000002">
    <property type="entry name" value="Exocyst complex component"/>
    <property type="match status" value="1"/>
</dbReference>
<dbReference type="Pfam" id="PF20651">
    <property type="entry name" value="EXOC6_Sec15_N"/>
    <property type="match status" value="1"/>
</dbReference>
<feature type="domain" description="Exocyst complex component EXOC6/Sec15 N-terminal" evidence="9">
    <location>
        <begin position="82"/>
        <end position="182"/>
    </location>
</feature>
<evidence type="ECO:0000313" key="10">
    <source>
        <dbReference type="EMBL" id="CAD7249469.1"/>
    </source>
</evidence>
<dbReference type="PANTHER" id="PTHR12702">
    <property type="entry name" value="SEC15"/>
    <property type="match status" value="1"/>
</dbReference>
<dbReference type="GO" id="GO:0006893">
    <property type="term" value="P:Golgi to plasma membrane transport"/>
    <property type="evidence" value="ECO:0007669"/>
    <property type="project" value="TreeGrafter"/>
</dbReference>
<evidence type="ECO:0000259" key="8">
    <source>
        <dbReference type="Pfam" id="PF04091"/>
    </source>
</evidence>
<dbReference type="InterPro" id="IPR042044">
    <property type="entry name" value="EXOC6PINT-1/Sec15/Tip20_C_dom2"/>
</dbReference>
<dbReference type="InterPro" id="IPR042045">
    <property type="entry name" value="EXOC6/Sec15_C_dom1"/>
</dbReference>
<sequence>MDCQPAASSSPDTHQDVPSSEESPGLDDFLSELKLGLNLDLKDIQNDSNDAGALESPCNSDWDTLRMVLRSICDESYMEEMENKTTELDVKIENLCSMHYENFVKAVRELEESKITFRCLKEVTSAINSEIQESSGLLLSAAAEVKSAVILRKNIQMAIETLSHCLPILEMYARLEQEMLMNRFVKSIKGMLPKFEDAMKSAVKTELKDFLERLHPINALIGKFAMLQTAEEQESCLGSSLIFSSLQNGSFCEAESDMMQANPLESVDFTPVLRAFHIFSSLGERETFINDYRFKRKKQAQMLLHPPHNMHESLEALREYLHSILGMFLVEDHLLTLTESWGILSKEYLESFWETSFNEVVSFLQMSIGSCMEASLIVDVKDNLLLFSHTLRAYGFAVEKLSSLWQDLQDHYMEILMQQWIKIFWDIFEEDNYQAMEVEDADELQQITSDGEDEGFPRRIPFSLMVPKVYSQVKSFVAQFHRFSSDLGMRKFEVDEAVRKATGLLLSRTLNGSLCSLLRDSSLGLTPIIQIFVNMNCLEDVIPHLDLYISQFTGIYGEICPEEDRQVLQEAKAEAEQGIYDRLREKVTKLVEQADYNWMLEEAQGYASPYINDLIAFLENTFRSFTHLPTSVAQRGCWLACHHLSKMLLDMLLDEKMEQMTQAALVQLNLDVIQCEHFACSKPVEGINEDSMLLCFAQLRQILDLLLTWDWNKYFEDFDKEGSKYNRISPQVALMLLNRLLDKEGQPMFSMPKEMDKRKVYETLHKQLQQLCDATITN</sequence>
<evidence type="ECO:0000256" key="1">
    <source>
        <dbReference type="ARBA" id="ARBA00002660"/>
    </source>
</evidence>
<evidence type="ECO:0000256" key="7">
    <source>
        <dbReference type="SAM" id="MobiDB-lite"/>
    </source>
</evidence>
<evidence type="ECO:0000313" key="11">
    <source>
        <dbReference type="Proteomes" id="UP000677054"/>
    </source>
</evidence>
<dbReference type="EMBL" id="LR901829">
    <property type="protein sequence ID" value="CAD7249469.1"/>
    <property type="molecule type" value="Genomic_DNA"/>
</dbReference>
<organism evidence="10">
    <name type="scientific">Darwinula stevensoni</name>
    <dbReference type="NCBI Taxonomy" id="69355"/>
    <lineage>
        <taxon>Eukaryota</taxon>
        <taxon>Metazoa</taxon>
        <taxon>Ecdysozoa</taxon>
        <taxon>Arthropoda</taxon>
        <taxon>Crustacea</taxon>
        <taxon>Oligostraca</taxon>
        <taxon>Ostracoda</taxon>
        <taxon>Podocopa</taxon>
        <taxon>Podocopida</taxon>
        <taxon>Darwinulocopina</taxon>
        <taxon>Darwinuloidea</taxon>
        <taxon>Darwinulidae</taxon>
        <taxon>Darwinula</taxon>
    </lineage>
</organism>
<dbReference type="AlphaFoldDB" id="A0A7R9FNI1"/>
<dbReference type="EMBL" id="CAJPEV010002312">
    <property type="protein sequence ID" value="CAG0896488.1"/>
    <property type="molecule type" value="Genomic_DNA"/>
</dbReference>
<dbReference type="GO" id="GO:0006886">
    <property type="term" value="P:intracellular protein transport"/>
    <property type="evidence" value="ECO:0007669"/>
    <property type="project" value="InterPro"/>
</dbReference>
<dbReference type="Gene3D" id="1.10.357.30">
    <property type="entry name" value="Exocyst complex subunit Sec15 C-terminal domain, N-terminal subdomain"/>
    <property type="match status" value="1"/>
</dbReference>
<evidence type="ECO:0000256" key="4">
    <source>
        <dbReference type="ARBA" id="ARBA00022483"/>
    </source>
</evidence>
<proteinExistence type="inferred from homology"/>
<protein>
    <recommendedName>
        <fullName evidence="6">Exocyst complex component</fullName>
    </recommendedName>
</protein>
<evidence type="ECO:0000256" key="3">
    <source>
        <dbReference type="ARBA" id="ARBA00022448"/>
    </source>
</evidence>
<keyword evidence="5" id="KW-0175">Coiled coil</keyword>
<dbReference type="Proteomes" id="UP000677054">
    <property type="component" value="Unassembled WGS sequence"/>
</dbReference>
<feature type="region of interest" description="Disordered" evidence="7">
    <location>
        <begin position="1"/>
        <end position="26"/>
    </location>
</feature>
<dbReference type="Pfam" id="PF04091">
    <property type="entry name" value="Sec15_C"/>
    <property type="match status" value="1"/>
</dbReference>
<reference evidence="10" key="1">
    <citation type="submission" date="2020-11" db="EMBL/GenBank/DDBJ databases">
        <authorList>
            <person name="Tran Van P."/>
        </authorList>
    </citation>
    <scope>NUCLEOTIDE SEQUENCE</scope>
</reference>
<comment type="similarity">
    <text evidence="2 6">Belongs to the SEC15 family.</text>
</comment>
<keyword evidence="3 6" id="KW-0813">Transport</keyword>
<evidence type="ECO:0000256" key="2">
    <source>
        <dbReference type="ARBA" id="ARBA00007944"/>
    </source>
</evidence>
<comment type="function">
    <text evidence="1 6">Component of the exocyst complex involved in the docking of exocytic vesicles with fusion sites on the plasma membrane.</text>
</comment>
<dbReference type="PANTHER" id="PTHR12702:SF0">
    <property type="entry name" value="EXOCYST COMPLEX COMPONENT 6"/>
    <property type="match status" value="1"/>
</dbReference>
<dbReference type="GO" id="GO:0000145">
    <property type="term" value="C:exocyst"/>
    <property type="evidence" value="ECO:0007669"/>
    <property type="project" value="UniProtKB-UniRule"/>
</dbReference>
<dbReference type="InterPro" id="IPR007225">
    <property type="entry name" value="EXOC6/Sec15"/>
</dbReference>
<keyword evidence="11" id="KW-1185">Reference proteome</keyword>
<evidence type="ECO:0000256" key="6">
    <source>
        <dbReference type="PIRNR" id="PIRNR025007"/>
    </source>
</evidence>
<feature type="compositionally biased region" description="Polar residues" evidence="7">
    <location>
        <begin position="1"/>
        <end position="22"/>
    </location>
</feature>
<dbReference type="InterPro" id="IPR046361">
    <property type="entry name" value="EXOC6/Sec15_C"/>
</dbReference>
<feature type="domain" description="Exocyst complex subunit EXOC6/Sec15 C-terminal" evidence="8">
    <location>
        <begin position="401"/>
        <end position="739"/>
    </location>
</feature>
<dbReference type="GO" id="GO:0090522">
    <property type="term" value="P:vesicle tethering involved in exocytosis"/>
    <property type="evidence" value="ECO:0007669"/>
    <property type="project" value="UniProtKB-UniRule"/>
</dbReference>
<dbReference type="Gene3D" id="1.20.58.670">
    <property type="entry name" value="Dsl1p vesicle tethering complex, Tip20p subunit, domain D"/>
    <property type="match status" value="1"/>
</dbReference>
<accession>A0A7R9FNI1</accession>
<dbReference type="GO" id="GO:0016020">
    <property type="term" value="C:membrane"/>
    <property type="evidence" value="ECO:0007669"/>
    <property type="project" value="TreeGrafter"/>
</dbReference>
<keyword evidence="4 6" id="KW-0268">Exocytosis</keyword>
<name>A0A7R9FNI1_9CRUS</name>
<dbReference type="OrthoDB" id="10267033at2759"/>
<evidence type="ECO:0000256" key="5">
    <source>
        <dbReference type="ARBA" id="ARBA00023054"/>
    </source>
</evidence>
<dbReference type="PIRSF" id="PIRSF025007">
    <property type="entry name" value="Sec15"/>
    <property type="match status" value="1"/>
</dbReference>
<dbReference type="InterPro" id="IPR048359">
    <property type="entry name" value="EXOC6_Sec15_N"/>
</dbReference>
<evidence type="ECO:0000259" key="9">
    <source>
        <dbReference type="Pfam" id="PF20651"/>
    </source>
</evidence>
<gene>
    <name evidence="10" type="ORF">DSTB1V02_LOCUS9264</name>
</gene>